<organism evidence="3 4">
    <name type="scientific">Phytophthora cactorum</name>
    <dbReference type="NCBI Taxonomy" id="29920"/>
    <lineage>
        <taxon>Eukaryota</taxon>
        <taxon>Sar</taxon>
        <taxon>Stramenopiles</taxon>
        <taxon>Oomycota</taxon>
        <taxon>Peronosporomycetes</taxon>
        <taxon>Peronosporales</taxon>
        <taxon>Peronosporaceae</taxon>
        <taxon>Phytophthora</taxon>
    </lineage>
</organism>
<proteinExistence type="predicted"/>
<dbReference type="EMBL" id="RCMK01000957">
    <property type="protein sequence ID" value="KAG2906516.1"/>
    <property type="molecule type" value="Genomic_DNA"/>
</dbReference>
<dbReference type="VEuPathDB" id="FungiDB:PC110_g17782"/>
<comment type="caution">
    <text evidence="3">The sequence shown here is derived from an EMBL/GenBank/DDBJ whole genome shotgun (WGS) entry which is preliminary data.</text>
</comment>
<dbReference type="EMBL" id="RCMI01000820">
    <property type="protein sequence ID" value="KAG2896889.1"/>
    <property type="molecule type" value="Genomic_DNA"/>
</dbReference>
<dbReference type="AlphaFoldDB" id="A0A8T1HFT6"/>
<accession>A0A8T1HFT6</accession>
<evidence type="ECO:0000313" key="3">
    <source>
        <dbReference type="EMBL" id="KAG3211344.1"/>
    </source>
</evidence>
<name>A0A8T1HFT6_9STRA</name>
<protein>
    <submittedName>
        <fullName evidence="3">Uncharacterized protein</fullName>
    </submittedName>
</protein>
<dbReference type="Proteomes" id="UP000760860">
    <property type="component" value="Unassembled WGS sequence"/>
</dbReference>
<evidence type="ECO:0000313" key="4">
    <source>
        <dbReference type="Proteomes" id="UP000760860"/>
    </source>
</evidence>
<gene>
    <name evidence="1" type="ORF">PC115_g17374</name>
    <name evidence="2" type="ORF">PC117_g20490</name>
    <name evidence="3" type="ORF">PC129_g17668</name>
</gene>
<sequence>MGEDHRTYVERHGIRRAGAGLVSDPLLCRDEDERGVSRIPLSGTDLISGLLLM</sequence>
<dbReference type="EMBL" id="RCMV01000966">
    <property type="protein sequence ID" value="KAG3211344.1"/>
    <property type="molecule type" value="Genomic_DNA"/>
</dbReference>
<evidence type="ECO:0000313" key="1">
    <source>
        <dbReference type="EMBL" id="KAG2896889.1"/>
    </source>
</evidence>
<dbReference type="Proteomes" id="UP000774804">
    <property type="component" value="Unassembled WGS sequence"/>
</dbReference>
<evidence type="ECO:0000313" key="2">
    <source>
        <dbReference type="EMBL" id="KAG2906516.1"/>
    </source>
</evidence>
<reference evidence="3" key="1">
    <citation type="submission" date="2018-05" db="EMBL/GenBank/DDBJ databases">
        <title>Effector identification in a new, highly contiguous assembly of the strawberry crown rot pathogen Phytophthora cactorum.</title>
        <authorList>
            <person name="Armitage A.D."/>
            <person name="Nellist C.F."/>
            <person name="Bates H."/>
            <person name="Vickerstaff R.J."/>
            <person name="Harrison R.J."/>
        </authorList>
    </citation>
    <scope>NUCLEOTIDE SEQUENCE</scope>
    <source>
        <strain evidence="1">4032</strain>
        <strain evidence="2">4040</strain>
        <strain evidence="3">P421</strain>
    </source>
</reference>
<dbReference type="Proteomes" id="UP000736787">
    <property type="component" value="Unassembled WGS sequence"/>
</dbReference>